<dbReference type="Proteomes" id="UP000078560">
    <property type="component" value="Unassembled WGS sequence"/>
</dbReference>
<protein>
    <submittedName>
        <fullName evidence="1">PIR Superfamily Protein</fullName>
    </submittedName>
</protein>
<dbReference type="EMBL" id="FLQU01001201">
    <property type="protein sequence ID" value="SBS91973.1"/>
    <property type="molecule type" value="Genomic_DNA"/>
</dbReference>
<proteinExistence type="predicted"/>
<reference evidence="2" key="1">
    <citation type="submission" date="2016-05" db="EMBL/GenBank/DDBJ databases">
        <authorList>
            <person name="Naeem Raeece"/>
        </authorList>
    </citation>
    <scope>NUCLEOTIDE SEQUENCE [LARGE SCALE GENOMIC DNA]</scope>
</reference>
<accession>A0A1A8WJG2</accession>
<gene>
    <name evidence="1" type="ORF">POVCU2_0071130</name>
</gene>
<evidence type="ECO:0000313" key="1">
    <source>
        <dbReference type="EMBL" id="SBS91973.1"/>
    </source>
</evidence>
<name>A0A1A8WJG2_PLAOA</name>
<organism evidence="1 2">
    <name type="scientific">Plasmodium ovale curtisi</name>
    <dbReference type="NCBI Taxonomy" id="864141"/>
    <lineage>
        <taxon>Eukaryota</taxon>
        <taxon>Sar</taxon>
        <taxon>Alveolata</taxon>
        <taxon>Apicomplexa</taxon>
        <taxon>Aconoidasida</taxon>
        <taxon>Haemosporida</taxon>
        <taxon>Plasmodiidae</taxon>
        <taxon>Plasmodium</taxon>
        <taxon>Plasmodium (Plasmodium)</taxon>
    </lineage>
</organism>
<evidence type="ECO:0000313" key="2">
    <source>
        <dbReference type="Proteomes" id="UP000078560"/>
    </source>
</evidence>
<dbReference type="AlphaFoldDB" id="A0A1A8WJG2"/>
<sequence length="193" mass="23050">MTTEQSNKHVLFDKWDKEIKANEDNYFTYKQFLKDLKDQNNNLYNIACALAENYKSAHLMKDSEANICVFLNEWLDNKRRINTENGQNYENNQLWENYIEELWIQLEKETDRNYWCKRIFPSSPISNALATSFTVVLSIYSTIRSWLHTHINNKILLKQKLCDNLSNGFLRTFPEYGDSHERNKKINLSYSSR</sequence>